<comment type="caution">
    <text evidence="2">The sequence shown here is derived from an EMBL/GenBank/DDBJ whole genome shotgun (WGS) entry which is preliminary data.</text>
</comment>
<organism evidence="2 3">
    <name type="scientific">Streptomyces synnematoformans</name>
    <dbReference type="NCBI Taxonomy" id="415721"/>
    <lineage>
        <taxon>Bacteria</taxon>
        <taxon>Bacillati</taxon>
        <taxon>Actinomycetota</taxon>
        <taxon>Actinomycetes</taxon>
        <taxon>Kitasatosporales</taxon>
        <taxon>Streptomycetaceae</taxon>
        <taxon>Streptomyces</taxon>
    </lineage>
</organism>
<name>A0ABN2XBU2_9ACTN</name>
<dbReference type="EMBL" id="BAAAPF010000005">
    <property type="protein sequence ID" value="GAA2109170.1"/>
    <property type="molecule type" value="Genomic_DNA"/>
</dbReference>
<feature type="transmembrane region" description="Helical" evidence="1">
    <location>
        <begin position="84"/>
        <end position="105"/>
    </location>
</feature>
<sequence length="188" mass="21142">MTPPFGRSASQRLICFATSTTGQPIAELELRHRLRVRTEDRIRAARSTGLRNLPLKHTAQNRVWLEIAQIRMARRRGAPEGRGVLAAMLALGLVFCLLTFAWPAFYSIVIDKARALFNHSPARRVLDALAGSLLIVFGGRSSVLRCSTPRSVKNGRLRCPGKNCRRVFDLIRSGRQARSAVNRRRRRS</sequence>
<feature type="transmembrane region" description="Helical" evidence="1">
    <location>
        <begin position="125"/>
        <end position="143"/>
    </location>
</feature>
<gene>
    <name evidence="2" type="ORF">GCM10009802_05400</name>
</gene>
<evidence type="ECO:0000313" key="3">
    <source>
        <dbReference type="Proteomes" id="UP001500443"/>
    </source>
</evidence>
<dbReference type="Proteomes" id="UP001500443">
    <property type="component" value="Unassembled WGS sequence"/>
</dbReference>
<dbReference type="RefSeq" id="WP_344287508.1">
    <property type="nucleotide sequence ID" value="NZ_BAAAPF010000005.1"/>
</dbReference>
<accession>A0ABN2XBU2</accession>
<reference evidence="2 3" key="1">
    <citation type="journal article" date="2019" name="Int. J. Syst. Evol. Microbiol.">
        <title>The Global Catalogue of Microorganisms (GCM) 10K type strain sequencing project: providing services to taxonomists for standard genome sequencing and annotation.</title>
        <authorList>
            <consortium name="The Broad Institute Genomics Platform"/>
            <consortium name="The Broad Institute Genome Sequencing Center for Infectious Disease"/>
            <person name="Wu L."/>
            <person name="Ma J."/>
        </authorList>
    </citation>
    <scope>NUCLEOTIDE SEQUENCE [LARGE SCALE GENOMIC DNA]</scope>
    <source>
        <strain evidence="2 3">JCM 15481</strain>
    </source>
</reference>
<evidence type="ECO:0000256" key="1">
    <source>
        <dbReference type="SAM" id="Phobius"/>
    </source>
</evidence>
<keyword evidence="1" id="KW-0812">Transmembrane</keyword>
<keyword evidence="3" id="KW-1185">Reference proteome</keyword>
<protein>
    <submittedName>
        <fullName evidence="2">Uncharacterized protein</fullName>
    </submittedName>
</protein>
<keyword evidence="1" id="KW-1133">Transmembrane helix</keyword>
<evidence type="ECO:0000313" key="2">
    <source>
        <dbReference type="EMBL" id="GAA2109170.1"/>
    </source>
</evidence>
<proteinExistence type="predicted"/>
<keyword evidence="1" id="KW-0472">Membrane</keyword>